<organism evidence="1 2">
    <name type="scientific">Hymenobacter gelipurpurascens</name>
    <dbReference type="NCBI Taxonomy" id="89968"/>
    <lineage>
        <taxon>Bacteria</taxon>
        <taxon>Pseudomonadati</taxon>
        <taxon>Bacteroidota</taxon>
        <taxon>Cytophagia</taxon>
        <taxon>Cytophagales</taxon>
        <taxon>Hymenobacteraceae</taxon>
        <taxon>Hymenobacter</taxon>
    </lineage>
</organism>
<sequence length="214" mass="22519">MKPLLSSFGLATAAALLFTSCDTTRETVSTPPASGTLRSEASGVDTVTSFRRTFTQGATLYQVRTTGEGSMRLLSVGATQNGQPLASLRDTLDGEVQDAALIPPASGSAPAELIVFVQGAGSGSYGQVYGFSLLGNLLQRLPPLPELVGPASKGYQGHDTFRVVGHEVWRTFPIYAPADANCCPSGGQRTVRYTLQSPSQGFRQAGFEQSPTRS</sequence>
<evidence type="ECO:0000313" key="2">
    <source>
        <dbReference type="Proteomes" id="UP000198131"/>
    </source>
</evidence>
<dbReference type="OrthoDB" id="946181at2"/>
<keyword evidence="2" id="KW-1185">Reference proteome</keyword>
<dbReference type="PROSITE" id="PS51257">
    <property type="entry name" value="PROKAR_LIPOPROTEIN"/>
    <property type="match status" value="1"/>
</dbReference>
<dbReference type="AlphaFoldDB" id="A0A212TF48"/>
<dbReference type="InterPro" id="IPR038643">
    <property type="entry name" value="PliI_sf"/>
</dbReference>
<dbReference type="RefSeq" id="WP_088842356.1">
    <property type="nucleotide sequence ID" value="NZ_FYEW01000001.1"/>
</dbReference>
<dbReference type="EMBL" id="FYEW01000001">
    <property type="protein sequence ID" value="SNC64464.1"/>
    <property type="molecule type" value="Genomic_DNA"/>
</dbReference>
<dbReference type="Gene3D" id="2.40.128.460">
    <property type="entry name" value="Periplasmic lysozyme inhibitor of I-type lysozyme"/>
    <property type="match status" value="1"/>
</dbReference>
<reference evidence="2" key="1">
    <citation type="submission" date="2017-06" db="EMBL/GenBank/DDBJ databases">
        <authorList>
            <person name="Varghese N."/>
            <person name="Submissions S."/>
        </authorList>
    </citation>
    <scope>NUCLEOTIDE SEQUENCE [LARGE SCALE GENOMIC DNA]</scope>
    <source>
        <strain evidence="2">DSM 11116</strain>
    </source>
</reference>
<proteinExistence type="predicted"/>
<protein>
    <submittedName>
        <fullName evidence="1">Uncharacterized protein</fullName>
    </submittedName>
</protein>
<dbReference type="Proteomes" id="UP000198131">
    <property type="component" value="Unassembled WGS sequence"/>
</dbReference>
<gene>
    <name evidence="1" type="ORF">SAMN06265337_1085</name>
</gene>
<name>A0A212TF48_9BACT</name>
<evidence type="ECO:0000313" key="1">
    <source>
        <dbReference type="EMBL" id="SNC64464.1"/>
    </source>
</evidence>
<accession>A0A212TF48</accession>